<dbReference type="Proteomes" id="UP000789702">
    <property type="component" value="Unassembled WGS sequence"/>
</dbReference>
<dbReference type="EMBL" id="CAJVPU010022150">
    <property type="protein sequence ID" value="CAG8684385.1"/>
    <property type="molecule type" value="Genomic_DNA"/>
</dbReference>
<protein>
    <submittedName>
        <fullName evidence="1">10080_t:CDS:1</fullName>
    </submittedName>
</protein>
<sequence>MDIQDLRGTPTPFERSLLDRNEYFISQPQNGRITYYWKYTRTIKYSIIKDFLSYFGKPRYIEQPYIETNI</sequence>
<feature type="non-terminal residue" evidence="1">
    <location>
        <position position="70"/>
    </location>
</feature>
<evidence type="ECO:0000313" key="2">
    <source>
        <dbReference type="Proteomes" id="UP000789702"/>
    </source>
</evidence>
<proteinExistence type="predicted"/>
<name>A0ACA9NZI0_9GLOM</name>
<reference evidence="1" key="1">
    <citation type="submission" date="2021-06" db="EMBL/GenBank/DDBJ databases">
        <authorList>
            <person name="Kallberg Y."/>
            <person name="Tangrot J."/>
            <person name="Rosling A."/>
        </authorList>
    </citation>
    <scope>NUCLEOTIDE SEQUENCE</scope>
    <source>
        <strain evidence="1">IL203A</strain>
    </source>
</reference>
<keyword evidence="2" id="KW-1185">Reference proteome</keyword>
<comment type="caution">
    <text evidence="1">The sequence shown here is derived from an EMBL/GenBank/DDBJ whole genome shotgun (WGS) entry which is preliminary data.</text>
</comment>
<evidence type="ECO:0000313" key="1">
    <source>
        <dbReference type="EMBL" id="CAG8684385.1"/>
    </source>
</evidence>
<gene>
    <name evidence="1" type="ORF">DHETER_LOCUS10827</name>
</gene>
<organism evidence="1 2">
    <name type="scientific">Dentiscutata heterogama</name>
    <dbReference type="NCBI Taxonomy" id="1316150"/>
    <lineage>
        <taxon>Eukaryota</taxon>
        <taxon>Fungi</taxon>
        <taxon>Fungi incertae sedis</taxon>
        <taxon>Mucoromycota</taxon>
        <taxon>Glomeromycotina</taxon>
        <taxon>Glomeromycetes</taxon>
        <taxon>Diversisporales</taxon>
        <taxon>Gigasporaceae</taxon>
        <taxon>Dentiscutata</taxon>
    </lineage>
</organism>
<accession>A0ACA9NZI0</accession>